<protein>
    <submittedName>
        <fullName evidence="2">Alpha/beta hydrolase</fullName>
    </submittedName>
</protein>
<evidence type="ECO:0000313" key="3">
    <source>
        <dbReference type="Proteomes" id="UP000515369"/>
    </source>
</evidence>
<dbReference type="GO" id="GO:0016787">
    <property type="term" value="F:hydrolase activity"/>
    <property type="evidence" value="ECO:0007669"/>
    <property type="project" value="UniProtKB-KW"/>
</dbReference>
<dbReference type="EMBL" id="CP059732">
    <property type="protein sequence ID" value="QMW02341.1"/>
    <property type="molecule type" value="Genomic_DNA"/>
</dbReference>
<gene>
    <name evidence="2" type="ORF">H3H32_31225</name>
</gene>
<name>A0A7G5GTZ9_9BACT</name>
<evidence type="ECO:0000313" key="2">
    <source>
        <dbReference type="EMBL" id="QMW02341.1"/>
    </source>
</evidence>
<dbReference type="InterPro" id="IPR000073">
    <property type="entry name" value="AB_hydrolase_1"/>
</dbReference>
<dbReference type="Gene3D" id="3.40.50.1820">
    <property type="entry name" value="alpha/beta hydrolase"/>
    <property type="match status" value="1"/>
</dbReference>
<evidence type="ECO:0000259" key="1">
    <source>
        <dbReference type="Pfam" id="PF00561"/>
    </source>
</evidence>
<dbReference type="Pfam" id="PF00561">
    <property type="entry name" value="Abhydrolase_1"/>
    <property type="match status" value="1"/>
</dbReference>
<accession>A0A7G5GTZ9</accession>
<organism evidence="2 3">
    <name type="scientific">Spirosoma foliorum</name>
    <dbReference type="NCBI Taxonomy" id="2710596"/>
    <lineage>
        <taxon>Bacteria</taxon>
        <taxon>Pseudomonadati</taxon>
        <taxon>Bacteroidota</taxon>
        <taxon>Cytophagia</taxon>
        <taxon>Cytophagales</taxon>
        <taxon>Cytophagaceae</taxon>
        <taxon>Spirosoma</taxon>
    </lineage>
</organism>
<dbReference type="GO" id="GO:0016020">
    <property type="term" value="C:membrane"/>
    <property type="evidence" value="ECO:0007669"/>
    <property type="project" value="TreeGrafter"/>
</dbReference>
<keyword evidence="2" id="KW-0378">Hydrolase</keyword>
<dbReference type="AlphaFoldDB" id="A0A7G5GTZ9"/>
<proteinExistence type="predicted"/>
<reference evidence="2 3" key="1">
    <citation type="submission" date="2020-07" db="EMBL/GenBank/DDBJ databases">
        <title>Spirosoma foliorum sp. nov., isolated from the leaves on the Nejang mountain Korea, Republic of.</title>
        <authorList>
            <person name="Ho H."/>
            <person name="Lee Y.-J."/>
            <person name="Nurcahyanto D.-A."/>
            <person name="Kim S.-G."/>
        </authorList>
    </citation>
    <scope>NUCLEOTIDE SEQUENCE [LARGE SCALE GENOMIC DNA]</scope>
    <source>
        <strain evidence="2 3">PL0136</strain>
    </source>
</reference>
<dbReference type="RefSeq" id="WP_182459650.1">
    <property type="nucleotide sequence ID" value="NZ_CP059732.1"/>
</dbReference>
<dbReference type="PANTHER" id="PTHR43798:SF33">
    <property type="entry name" value="HYDROLASE, PUTATIVE (AFU_ORTHOLOGUE AFUA_2G14860)-RELATED"/>
    <property type="match status" value="1"/>
</dbReference>
<sequence length="272" mass="30802">MSEATVQTFERKGKLMAYQKFGTGPAVLLAFHGFGQSRLAFTPLEASLGNQFTIFAIDLFFHGKSQYTSDELLTKSVWQGFIGAFLQEQHIDRFSLMGFSLGGRFALATVEGFAGRLDQLFLLAPDGITRSPWYQVATGSSVGRWLFRYVLRHLSMLTAFGHTLTRLGLLNRTVMRFAEISLGTPEQRALVYKSWTQFRLIQPNLTVISKVLNEYRVHVHFFTGAFDRIVPGIYILPLTKRLLHYELTVLKTGHNHLIELAGEGLKVKESMY</sequence>
<dbReference type="Proteomes" id="UP000515369">
    <property type="component" value="Chromosome"/>
</dbReference>
<dbReference type="SUPFAM" id="SSF53474">
    <property type="entry name" value="alpha/beta-Hydrolases"/>
    <property type="match status" value="1"/>
</dbReference>
<dbReference type="InterPro" id="IPR029058">
    <property type="entry name" value="AB_hydrolase_fold"/>
</dbReference>
<dbReference type="KEGG" id="sfol:H3H32_31225"/>
<keyword evidence="3" id="KW-1185">Reference proteome</keyword>
<dbReference type="PANTHER" id="PTHR43798">
    <property type="entry name" value="MONOACYLGLYCEROL LIPASE"/>
    <property type="match status" value="1"/>
</dbReference>
<feature type="domain" description="AB hydrolase-1" evidence="1">
    <location>
        <begin position="27"/>
        <end position="258"/>
    </location>
</feature>
<dbReference type="InterPro" id="IPR050266">
    <property type="entry name" value="AB_hydrolase_sf"/>
</dbReference>